<accession>A0AAN8I9S0</accession>
<feature type="region of interest" description="Disordered" evidence="1">
    <location>
        <begin position="19"/>
        <end position="39"/>
    </location>
</feature>
<dbReference type="EMBL" id="JAKLMC020000005">
    <property type="protein sequence ID" value="KAK5955911.1"/>
    <property type="molecule type" value="Genomic_DNA"/>
</dbReference>
<sequence>MDLPNTFRRHEVLIEARTSVGQPIHPAATRRPGRANKTDAIKWKDRKILAIENLKSEWEETKGQKKDGESRSGEFRWSPPCIQNMHRSWPGSATYTTMMFEKQESYLAG</sequence>
<feature type="region of interest" description="Disordered" evidence="1">
    <location>
        <begin position="58"/>
        <end position="83"/>
    </location>
</feature>
<gene>
    <name evidence="2" type="ORF">OHC33_002484</name>
</gene>
<proteinExistence type="predicted"/>
<feature type="compositionally biased region" description="Basic and acidic residues" evidence="1">
    <location>
        <begin position="58"/>
        <end position="74"/>
    </location>
</feature>
<protein>
    <submittedName>
        <fullName evidence="2">Uncharacterized protein</fullName>
    </submittedName>
</protein>
<evidence type="ECO:0000256" key="1">
    <source>
        <dbReference type="SAM" id="MobiDB-lite"/>
    </source>
</evidence>
<dbReference type="Proteomes" id="UP001316803">
    <property type="component" value="Unassembled WGS sequence"/>
</dbReference>
<reference evidence="2 3" key="1">
    <citation type="submission" date="2022-12" db="EMBL/GenBank/DDBJ databases">
        <title>Genomic features and morphological characterization of a novel Knufia sp. strain isolated from spacecraft assembly facility.</title>
        <authorList>
            <person name="Teixeira M."/>
            <person name="Chander A.M."/>
            <person name="Stajich J.E."/>
            <person name="Venkateswaran K."/>
        </authorList>
    </citation>
    <scope>NUCLEOTIDE SEQUENCE [LARGE SCALE GENOMIC DNA]</scope>
    <source>
        <strain evidence="2 3">FJI-L2-BK-P2</strain>
    </source>
</reference>
<organism evidence="2 3">
    <name type="scientific">Knufia fluminis</name>
    <dbReference type="NCBI Taxonomy" id="191047"/>
    <lineage>
        <taxon>Eukaryota</taxon>
        <taxon>Fungi</taxon>
        <taxon>Dikarya</taxon>
        <taxon>Ascomycota</taxon>
        <taxon>Pezizomycotina</taxon>
        <taxon>Eurotiomycetes</taxon>
        <taxon>Chaetothyriomycetidae</taxon>
        <taxon>Chaetothyriales</taxon>
        <taxon>Trichomeriaceae</taxon>
        <taxon>Knufia</taxon>
    </lineage>
</organism>
<dbReference type="AlphaFoldDB" id="A0AAN8I9S0"/>
<evidence type="ECO:0000313" key="2">
    <source>
        <dbReference type="EMBL" id="KAK5955911.1"/>
    </source>
</evidence>
<evidence type="ECO:0000313" key="3">
    <source>
        <dbReference type="Proteomes" id="UP001316803"/>
    </source>
</evidence>
<name>A0AAN8I9S0_9EURO</name>
<keyword evidence="3" id="KW-1185">Reference proteome</keyword>
<comment type="caution">
    <text evidence="2">The sequence shown here is derived from an EMBL/GenBank/DDBJ whole genome shotgun (WGS) entry which is preliminary data.</text>
</comment>